<sequence length="1719" mass="194304">MNPNSEWAPLPQRNKVSTKRNREAQAKLLIQLKEMFGSTFEADIIASVAENCNWKLDPCIDALINMSQIAQNTKPKPPVYDPWEDNDFCNHEPQHDFSTDPDFLSGNDADLLKLDDDELAQQKEEMRKFEQSKRIETASLCGLKVQYRPKGMENNSDDDADVVIEEESCDYRVDTPEPESIVNVCQFLSSPTQHPPKNIVPKLECVSTPSPPRSPRRSSPLSTLKRIESDIEKGYKILVLMRGASGCGKSYLAKDIVKKTIKGELSNHIFSTDDYFSKINRGTYKFDGSKLADAHAYNKDSVANAMREGWSPIIVDNTNTQAWEMEYYAVKAVEHGYIVETLEPNTPWFSKPGQLELKNRHGVQRQTIQRMLDRYEPDISGDKLLRMFKLRYKAGQEPPQMRNQPPLQPELESKLRDLNISEDTGATLEGSATSSPKPQRRPRMPKISQPQEVPQQQQKSELVQQQEEEKPQLLDQFSSNSPPQRLIDNEALNTIAKEYASYETTNTVSTVSSIETSTSNSDHQQRVNESWTEGTSYKEDSFLDLRLGAIGSERRATENPTEECDSEEVSGIDGGVEISESEVKAEERVKGDGAFSKCWDFTVVLEDSHAHSKPDKATELSEVQTEAGSIDSENLITEERNLENEPIVKDGVTAKSNESALDICDVNMSQPAESIKTTSNSEREESPETESDLSQTPVRSKSSELEGFSTEIFSSEPSTRSSNSSLEKVDLAQCELGGITENLIESKSEDQTSGGLGSLFSFIKNSFLGNEKDSTAKLPKLENCNQPNLPLDPATSEKSEFVVTPEVPLSPVIISPREPSSDLERDLNSESVFRDTESVLVDASIENEEFFEASEAIAGQARDVEELLREASSDLQLVEQLDFTERRMDNAMTEKTFTEMKKNLQVLDAFEDDENKVSKEPIDKVFGSKNVFPEKIQNDISNVDNVNLISWRESPFPSIPLDTVVAEAELPITGKVATRDCETFTDPYDFNIAYMASLDDVADIGSSDDYKVLQPVNRNINEYNRQIQNDLEFTPTRKLMLHKGTMTPARTNLLNLVDDPQISSALNEDEDDESLEEQKRLVEEQSRRELIEKFEHMIPQSCVLHVYEQLCAKDVEWTSDYLYNLMDNDDASLHAALDQLEAEASSVQGGGGDNEVNKSTLAGQATPDTLASALASSSSSSPGPSEDHQQQQQQHCTTPTTPTRARSSKKDKSKQLSTASAEKLALKQQLENMFVLSEDSYPKHALRVKRWKNRDFSKDRTSAATAASAEASAEMIGDLMSFEEQQQQQQQFLQEAIPSSDVNPRYSMRMDDCWTSYNPDQLQPEEEISDFDEEEEETMDLTLGHEFIRVLENNFGSSDFETPTGLFPVIKIKRSMAQELYTLWIESMQRQLWSMQEELDASIARDAEYARSLEKEEEEAIIREPEVPNLREIMDMELALANACNDFKHKYRKETPKDLTFRVTKKSLHELFPDCSADTLFEIYESHERNFEETIRVIKDNCGGSPITMADVLKKRKNLIDELQKESSYQTSKHNQLRSDAGFNEACGGDMYEQFNQEPELNEEQAMRAARDSRMEARRQLELRNQNYLKANEARRRKALDVAEYYSEMAKLHMRNMETANHAAASALITAQTHTNNKIDLHYFLVSEALHALDMFLDRQIGSLPKNGKKHVYIITGRGSRSSNGRSKIKPAVAQKLNQRNIRFCEENPGMLKAYLRNK</sequence>
<dbReference type="Proteomes" id="UP001239111">
    <property type="component" value="Chromosome 4"/>
</dbReference>
<evidence type="ECO:0000313" key="2">
    <source>
        <dbReference type="Proteomes" id="UP001239111"/>
    </source>
</evidence>
<comment type="caution">
    <text evidence="1">The sequence shown here is derived from an EMBL/GenBank/DDBJ whole genome shotgun (WGS) entry which is preliminary data.</text>
</comment>
<accession>A0ACC2N8Z3</accession>
<dbReference type="EMBL" id="CM056744">
    <property type="protein sequence ID" value="KAJ8667366.1"/>
    <property type="molecule type" value="Genomic_DNA"/>
</dbReference>
<evidence type="ECO:0000313" key="1">
    <source>
        <dbReference type="EMBL" id="KAJ8667366.1"/>
    </source>
</evidence>
<protein>
    <submittedName>
        <fullName evidence="1">Uncharacterized protein</fullName>
    </submittedName>
</protein>
<proteinExistence type="predicted"/>
<name>A0ACC2N8Z3_9HYME</name>
<keyword evidence="2" id="KW-1185">Reference proteome</keyword>
<gene>
    <name evidence="1" type="ORF">QAD02_009028</name>
</gene>
<organism evidence="1 2">
    <name type="scientific">Eretmocerus hayati</name>
    <dbReference type="NCBI Taxonomy" id="131215"/>
    <lineage>
        <taxon>Eukaryota</taxon>
        <taxon>Metazoa</taxon>
        <taxon>Ecdysozoa</taxon>
        <taxon>Arthropoda</taxon>
        <taxon>Hexapoda</taxon>
        <taxon>Insecta</taxon>
        <taxon>Pterygota</taxon>
        <taxon>Neoptera</taxon>
        <taxon>Endopterygota</taxon>
        <taxon>Hymenoptera</taxon>
        <taxon>Apocrita</taxon>
        <taxon>Proctotrupomorpha</taxon>
        <taxon>Chalcidoidea</taxon>
        <taxon>Aphelinidae</taxon>
        <taxon>Aphelininae</taxon>
        <taxon>Eretmocerus</taxon>
    </lineage>
</organism>
<reference evidence="1" key="1">
    <citation type="submission" date="2023-04" db="EMBL/GenBank/DDBJ databases">
        <title>A chromosome-level genome assembly of the parasitoid wasp Eretmocerus hayati.</title>
        <authorList>
            <person name="Zhong Y."/>
            <person name="Liu S."/>
            <person name="Liu Y."/>
        </authorList>
    </citation>
    <scope>NUCLEOTIDE SEQUENCE</scope>
    <source>
        <strain evidence="1">ZJU_SS_LIU_2023</strain>
    </source>
</reference>